<evidence type="ECO:0000259" key="4">
    <source>
        <dbReference type="PROSITE" id="PS50157"/>
    </source>
</evidence>
<feature type="domain" description="C3H1-type" evidence="3">
    <location>
        <begin position="540"/>
        <end position="567"/>
    </location>
</feature>
<evidence type="ECO:0000313" key="6">
    <source>
        <dbReference type="Proteomes" id="UP000265703"/>
    </source>
</evidence>
<dbReference type="STRING" id="658196.A0A397TD44"/>
<protein>
    <recommendedName>
        <fullName evidence="7">C3H1-type domain-containing protein</fullName>
    </recommendedName>
</protein>
<feature type="compositionally biased region" description="Low complexity" evidence="2">
    <location>
        <begin position="1"/>
        <end position="11"/>
    </location>
</feature>
<dbReference type="InterPro" id="IPR019496">
    <property type="entry name" value="NUFIP1_cons_dom"/>
</dbReference>
<dbReference type="GO" id="GO:0008270">
    <property type="term" value="F:zinc ion binding"/>
    <property type="evidence" value="ECO:0007669"/>
    <property type="project" value="UniProtKB-KW"/>
</dbReference>
<proteinExistence type="predicted"/>
<dbReference type="GO" id="GO:0000492">
    <property type="term" value="P:box C/D snoRNP assembly"/>
    <property type="evidence" value="ECO:0007669"/>
    <property type="project" value="TreeGrafter"/>
</dbReference>
<feature type="region of interest" description="Disordered" evidence="2">
    <location>
        <begin position="1"/>
        <end position="50"/>
    </location>
</feature>
<keyword evidence="6" id="KW-1185">Reference proteome</keyword>
<feature type="compositionally biased region" description="Polar residues" evidence="2">
    <location>
        <begin position="283"/>
        <end position="298"/>
    </location>
</feature>
<dbReference type="GO" id="GO:0005634">
    <property type="term" value="C:nucleus"/>
    <property type="evidence" value="ECO:0007669"/>
    <property type="project" value="TreeGrafter"/>
</dbReference>
<evidence type="ECO:0000256" key="1">
    <source>
        <dbReference type="PROSITE-ProRule" id="PRU00723"/>
    </source>
</evidence>
<feature type="region of interest" description="Disordered" evidence="2">
    <location>
        <begin position="283"/>
        <end position="302"/>
    </location>
</feature>
<feature type="region of interest" description="Disordered" evidence="2">
    <location>
        <begin position="169"/>
        <end position="198"/>
    </location>
</feature>
<evidence type="ECO:0000259" key="3">
    <source>
        <dbReference type="PROSITE" id="PS50103"/>
    </source>
</evidence>
<sequence length="645" mass="72139">MSTNKLPLSYSLPPPPPSSGKGKGRGKGKGKDRSQGRFEALFGQNNKPESIQQNNFQHVSQQLESTSSTSITSSSLDKIIKDDQLLDSKKNDLDLLYKKRADLESKKSKNSEISLNKNRIGLDLKNNDITSIYKSRFGLDSTINSLYKKRLELEKKRNELAKKQLELMRSMSSKKRNNTLSKKNVVHQKKSSSKNTSQDQFMNLLNSFNSNIFDEVLKNLEGKDNKPNLLSQKSNDSDDKDHNLSFLSKNQASSSKKGKQLKGQAIPSYSNLSTSQIKFPASINSGQNSKITSPSQSKIPVPPDNKQDGTIYEAGFAAAAKAALAATSALQYNKHNIVQKIDSNYQTNNKSELRCENCAQVFTKETQLNQHKKRNLCGSKSANDESRLKPVMDFRLDTPEAIAKWIEQRKKNYPTEANIARKKELEAARIAHGKVLKAQAQASKKRSFDQSNAQRSNNATKKIRLENGPCGVTDLMVAASSANTSFTSSSINSKINRLIQPVLSMLSGNPNQLTGKIFINNKNFQTTTVSSKKNNKPTGNLYRKVCLKYRQGHCPIGKGCTNKHTGKMICPPVQRPPDDVRCRQRNLRELLLYKEMVEEKNVILQCIRHIVNNNFFGVVTNKSIKDAKKRGEALVVEIGNQHTHH</sequence>
<dbReference type="OrthoDB" id="273070at2759"/>
<evidence type="ECO:0008006" key="7">
    <source>
        <dbReference type="Google" id="ProtNLM"/>
    </source>
</evidence>
<accession>A0A397TD44</accession>
<dbReference type="InterPro" id="IPR039136">
    <property type="entry name" value="NUFIP1-like"/>
</dbReference>
<keyword evidence="1" id="KW-0479">Metal-binding</keyword>
<dbReference type="PANTHER" id="PTHR13309">
    <property type="entry name" value="NUCLEAR FRAGILE X MENTAL RETARDATION PROTEIN INTERACTING PROTEIN 1"/>
    <property type="match status" value="1"/>
</dbReference>
<dbReference type="InterPro" id="IPR013087">
    <property type="entry name" value="Znf_C2H2_type"/>
</dbReference>
<keyword evidence="1" id="KW-0863">Zinc-finger</keyword>
<feature type="compositionally biased region" description="Polar residues" evidence="2">
    <location>
        <begin position="449"/>
        <end position="460"/>
    </location>
</feature>
<gene>
    <name evidence="5" type="ORF">C1645_734227</name>
</gene>
<dbReference type="AlphaFoldDB" id="A0A397TD44"/>
<feature type="region of interest" description="Disordered" evidence="2">
    <location>
        <begin position="223"/>
        <end position="267"/>
    </location>
</feature>
<dbReference type="EMBL" id="QKYT01000065">
    <property type="protein sequence ID" value="RIA95259.1"/>
    <property type="molecule type" value="Genomic_DNA"/>
</dbReference>
<keyword evidence="1" id="KW-0862">Zinc</keyword>
<feature type="region of interest" description="Disordered" evidence="2">
    <location>
        <begin position="439"/>
        <end position="463"/>
    </location>
</feature>
<feature type="compositionally biased region" description="Low complexity" evidence="2">
    <location>
        <begin position="251"/>
        <end position="265"/>
    </location>
</feature>
<reference evidence="5 6" key="1">
    <citation type="submission" date="2018-06" db="EMBL/GenBank/DDBJ databases">
        <title>Comparative genomics reveals the genomic features of Rhizophagus irregularis, R. cerebriforme, R. diaphanum and Gigaspora rosea, and their symbiotic lifestyle signature.</title>
        <authorList>
            <person name="Morin E."/>
            <person name="San Clemente H."/>
            <person name="Chen E.C.H."/>
            <person name="De La Providencia I."/>
            <person name="Hainaut M."/>
            <person name="Kuo A."/>
            <person name="Kohler A."/>
            <person name="Murat C."/>
            <person name="Tang N."/>
            <person name="Roy S."/>
            <person name="Loubradou J."/>
            <person name="Henrissat B."/>
            <person name="Grigoriev I.V."/>
            <person name="Corradi N."/>
            <person name="Roux C."/>
            <person name="Martin F.M."/>
        </authorList>
    </citation>
    <scope>NUCLEOTIDE SEQUENCE [LARGE SCALE GENOMIC DNA]</scope>
    <source>
        <strain evidence="5 6">DAOM 227022</strain>
    </source>
</reference>
<name>A0A397TD44_9GLOM</name>
<organism evidence="5 6">
    <name type="scientific">Glomus cerebriforme</name>
    <dbReference type="NCBI Taxonomy" id="658196"/>
    <lineage>
        <taxon>Eukaryota</taxon>
        <taxon>Fungi</taxon>
        <taxon>Fungi incertae sedis</taxon>
        <taxon>Mucoromycota</taxon>
        <taxon>Glomeromycotina</taxon>
        <taxon>Glomeromycetes</taxon>
        <taxon>Glomerales</taxon>
        <taxon>Glomeraceae</taxon>
        <taxon>Glomus</taxon>
    </lineage>
</organism>
<dbReference type="PROSITE" id="PS50103">
    <property type="entry name" value="ZF_C3H1"/>
    <property type="match status" value="1"/>
</dbReference>
<dbReference type="GO" id="GO:0003723">
    <property type="term" value="F:RNA binding"/>
    <property type="evidence" value="ECO:0007669"/>
    <property type="project" value="InterPro"/>
</dbReference>
<comment type="caution">
    <text evidence="5">The sequence shown here is derived from an EMBL/GenBank/DDBJ whole genome shotgun (WGS) entry which is preliminary data.</text>
</comment>
<dbReference type="PANTHER" id="PTHR13309:SF0">
    <property type="entry name" value="FMR1-INTERACTING PROTEIN NUFIP1"/>
    <property type="match status" value="1"/>
</dbReference>
<feature type="domain" description="C2H2-type" evidence="4">
    <location>
        <begin position="353"/>
        <end position="381"/>
    </location>
</feature>
<dbReference type="Pfam" id="PF10453">
    <property type="entry name" value="NUFIP1"/>
    <property type="match status" value="1"/>
</dbReference>
<evidence type="ECO:0000256" key="2">
    <source>
        <dbReference type="SAM" id="MobiDB-lite"/>
    </source>
</evidence>
<dbReference type="Proteomes" id="UP000265703">
    <property type="component" value="Unassembled WGS sequence"/>
</dbReference>
<feature type="zinc finger region" description="C3H1-type" evidence="1">
    <location>
        <begin position="540"/>
        <end position="567"/>
    </location>
</feature>
<evidence type="ECO:0000313" key="5">
    <source>
        <dbReference type="EMBL" id="RIA95259.1"/>
    </source>
</evidence>
<dbReference type="PROSITE" id="PS50157">
    <property type="entry name" value="ZINC_FINGER_C2H2_2"/>
    <property type="match status" value="1"/>
</dbReference>
<dbReference type="InterPro" id="IPR000571">
    <property type="entry name" value="Znf_CCCH"/>
</dbReference>